<proteinExistence type="inferred from homology"/>
<dbReference type="PANTHER" id="PTHR43095">
    <property type="entry name" value="SUGAR KINASE"/>
    <property type="match status" value="1"/>
</dbReference>
<keyword evidence="6" id="KW-1185">Reference proteome</keyword>
<dbReference type="InterPro" id="IPR043129">
    <property type="entry name" value="ATPase_NBD"/>
</dbReference>
<dbReference type="InterPro" id="IPR050406">
    <property type="entry name" value="FGGY_Carb_Kinase"/>
</dbReference>
<evidence type="ECO:0000256" key="2">
    <source>
        <dbReference type="ARBA" id="ARBA00022679"/>
    </source>
</evidence>
<keyword evidence="2" id="KW-0808">Transferase</keyword>
<dbReference type="GeneID" id="93864804"/>
<dbReference type="Pfam" id="PF00370">
    <property type="entry name" value="FGGY_N"/>
    <property type="match status" value="1"/>
</dbReference>
<dbReference type="SUPFAM" id="SSF53067">
    <property type="entry name" value="Actin-like ATPase domain"/>
    <property type="match status" value="2"/>
</dbReference>
<evidence type="ECO:0000313" key="5">
    <source>
        <dbReference type="EMBL" id="ADL69471.1"/>
    </source>
</evidence>
<dbReference type="CDD" id="cd07770">
    <property type="entry name" value="ASKHA_NBD_FGGY_GntK"/>
    <property type="match status" value="1"/>
</dbReference>
<keyword evidence="3 5" id="KW-0418">Kinase</keyword>
<dbReference type="KEGG" id="ttm:Tthe_1988"/>
<evidence type="ECO:0000259" key="4">
    <source>
        <dbReference type="Pfam" id="PF00370"/>
    </source>
</evidence>
<dbReference type="GO" id="GO:0016301">
    <property type="term" value="F:kinase activity"/>
    <property type="evidence" value="ECO:0007669"/>
    <property type="project" value="UniProtKB-KW"/>
</dbReference>
<protein>
    <submittedName>
        <fullName evidence="5">Carbohydrate kinase, FGGY-like protein</fullName>
    </submittedName>
</protein>
<gene>
    <name evidence="5" type="ordered locus">Tthe_1988</name>
</gene>
<dbReference type="STRING" id="580327.Tthe_1988"/>
<dbReference type="GO" id="GO:0016773">
    <property type="term" value="F:phosphotransferase activity, alcohol group as acceptor"/>
    <property type="evidence" value="ECO:0007669"/>
    <property type="project" value="InterPro"/>
</dbReference>
<evidence type="ECO:0000256" key="1">
    <source>
        <dbReference type="ARBA" id="ARBA00009156"/>
    </source>
</evidence>
<dbReference type="GO" id="GO:0005975">
    <property type="term" value="P:carbohydrate metabolic process"/>
    <property type="evidence" value="ECO:0007669"/>
    <property type="project" value="InterPro"/>
</dbReference>
<comment type="similarity">
    <text evidence="1">Belongs to the FGGY kinase family.</text>
</comment>
<dbReference type="InterPro" id="IPR018484">
    <property type="entry name" value="FGGY_N"/>
</dbReference>
<sequence>MDYIIGVDIGTTSTKAVAFDLNGRLIAKSSIGYPILNPKPSWSEQDPEEIFRAVLNTIKDVVKKNEGNSLLGVSFSAAMHSLIAVDKNGIPLTKCIIWADTRSWEYADMIKNTVGHEIYMSTGTPIHPMSPFIKLLWLKENLSSVFDNAYKFISIKEYVFYKLFGKYYIYYSIASATGLFNIYNMKWNKQSLDVVGINEERLSSPVPATYIVKNLKSEYAYYMNIDSKTPFVIGASDGCLSNLGVNAIKPGNAAVTIGTSGAIRIMSDKLKCDEKERVFSYVLTENHYVVGGAVNNGGVAFRWFIDNFASDEVEMAKKLSIDIYDYVIEKVSEVPAGSLELLFLPYILGERAPY</sequence>
<dbReference type="PANTHER" id="PTHR43095:SF2">
    <property type="entry name" value="GLUCONOKINASE"/>
    <property type="match status" value="1"/>
</dbReference>
<dbReference type="RefSeq" id="WP_013298437.1">
    <property type="nucleotide sequence ID" value="NC_014410.1"/>
</dbReference>
<name>D9TLX3_THETC</name>
<evidence type="ECO:0000256" key="3">
    <source>
        <dbReference type="ARBA" id="ARBA00022777"/>
    </source>
</evidence>
<accession>D9TLX3</accession>
<feature type="domain" description="Carbohydrate kinase FGGY N-terminal" evidence="4">
    <location>
        <begin position="3"/>
        <end position="244"/>
    </location>
</feature>
<dbReference type="PROSITE" id="PS00933">
    <property type="entry name" value="FGGY_KINASES_1"/>
    <property type="match status" value="1"/>
</dbReference>
<dbReference type="EMBL" id="CP002171">
    <property type="protein sequence ID" value="ADL69471.1"/>
    <property type="molecule type" value="Genomic_DNA"/>
</dbReference>
<reference evidence="5 6" key="1">
    <citation type="submission" date="2010-08" db="EMBL/GenBank/DDBJ databases">
        <title>Complete sequence of Thermoanaerobacterium thermosaccharolyticum DSM 571.</title>
        <authorList>
            <consortium name="US DOE Joint Genome Institute"/>
            <person name="Lucas S."/>
            <person name="Copeland A."/>
            <person name="Lapidus A."/>
            <person name="Cheng J.-F."/>
            <person name="Bruce D."/>
            <person name="Goodwin L."/>
            <person name="Pitluck S."/>
            <person name="Teshima H."/>
            <person name="Detter J.C."/>
            <person name="Han C."/>
            <person name="Tapia R."/>
            <person name="Land M."/>
            <person name="Hauser L."/>
            <person name="Chang Y.-J."/>
            <person name="Jeffries C."/>
            <person name="Kyrpides N."/>
            <person name="Ivanova N."/>
            <person name="Mikhailova N."/>
            <person name="Hemme C.L."/>
            <person name="Woyke T."/>
        </authorList>
    </citation>
    <scope>NUCLEOTIDE SEQUENCE [LARGE SCALE GENOMIC DNA]</scope>
    <source>
        <strain evidence="6">ATCC 7956 / DSM 571 / NCIMB 9385 / NCA 3814 / NCTC 13789 / WDCM 00135 / 2032</strain>
    </source>
</reference>
<dbReference type="Gene3D" id="3.30.420.40">
    <property type="match status" value="2"/>
</dbReference>
<evidence type="ECO:0000313" key="6">
    <source>
        <dbReference type="Proteomes" id="UP000001626"/>
    </source>
</evidence>
<dbReference type="eggNOG" id="COG1070">
    <property type="taxonomic scope" value="Bacteria"/>
</dbReference>
<dbReference type="Proteomes" id="UP000001626">
    <property type="component" value="Chromosome"/>
</dbReference>
<organism evidence="5 6">
    <name type="scientific">Thermoanaerobacterium thermosaccharolyticum (strain ATCC 7956 / DSM 571 / NCIMB 9385 / NCA 3814 / NCTC 13789 / WDCM 00135 / 2032)</name>
    <name type="common">Clostridium thermosaccharolyticum</name>
    <dbReference type="NCBI Taxonomy" id="580327"/>
    <lineage>
        <taxon>Bacteria</taxon>
        <taxon>Bacillati</taxon>
        <taxon>Bacillota</taxon>
        <taxon>Clostridia</taxon>
        <taxon>Thermoanaerobacterales</taxon>
        <taxon>Thermoanaerobacteraceae</taxon>
        <taxon>Thermoanaerobacterium</taxon>
    </lineage>
</organism>
<dbReference type="HOGENOM" id="CLU_009281_3_2_9"/>
<dbReference type="AlphaFoldDB" id="D9TLX3"/>
<dbReference type="InterPro" id="IPR018483">
    <property type="entry name" value="Carb_kinase_FGGY_CS"/>
</dbReference>